<name>A0A1J4NBZ1_9ACTN</name>
<comment type="caution">
    <text evidence="2">The sequence shown here is derived from an EMBL/GenBank/DDBJ whole genome shotgun (WGS) entry which is preliminary data.</text>
</comment>
<dbReference type="AlphaFoldDB" id="A0A1J4NBZ1"/>
<evidence type="ECO:0000313" key="2">
    <source>
        <dbReference type="EMBL" id="OIJ27993.1"/>
    </source>
</evidence>
<feature type="domain" description="MIP18 family-like" evidence="1">
    <location>
        <begin position="6"/>
        <end position="78"/>
    </location>
</feature>
<organism evidence="2 3">
    <name type="scientific">Nocardioides luteus</name>
    <dbReference type="NCBI Taxonomy" id="1844"/>
    <lineage>
        <taxon>Bacteria</taxon>
        <taxon>Bacillati</taxon>
        <taxon>Actinomycetota</taxon>
        <taxon>Actinomycetes</taxon>
        <taxon>Propionibacteriales</taxon>
        <taxon>Nocardioidaceae</taxon>
        <taxon>Nocardioides</taxon>
    </lineage>
</organism>
<proteinExistence type="predicted"/>
<dbReference type="EMBL" id="JZDQ02000005">
    <property type="protein sequence ID" value="OIJ27993.1"/>
    <property type="molecule type" value="Genomic_DNA"/>
</dbReference>
<evidence type="ECO:0000259" key="1">
    <source>
        <dbReference type="Pfam" id="PF01883"/>
    </source>
</evidence>
<dbReference type="Pfam" id="PF01883">
    <property type="entry name" value="FeS_assembly_P"/>
    <property type="match status" value="1"/>
</dbReference>
<dbReference type="InterPro" id="IPR034904">
    <property type="entry name" value="FSCA_dom_sf"/>
</dbReference>
<dbReference type="InterPro" id="IPR002744">
    <property type="entry name" value="MIP18-like"/>
</dbReference>
<reference evidence="2" key="1">
    <citation type="submission" date="2016-10" db="EMBL/GenBank/DDBJ databases">
        <title>Draft Genome Sequence of Nocardioides luteus Strain BAFB, an Alkane-Degrading Bacterium Isolated from JP-7 Polluted Soil.</title>
        <authorList>
            <person name="Brown L."/>
            <person name="Ruiz O.N."/>
            <person name="Gunasekera T."/>
        </authorList>
    </citation>
    <scope>NUCLEOTIDE SEQUENCE [LARGE SCALE GENOMIC DNA]</scope>
    <source>
        <strain evidence="2">BAFB</strain>
    </source>
</reference>
<evidence type="ECO:0000313" key="3">
    <source>
        <dbReference type="Proteomes" id="UP000033772"/>
    </source>
</evidence>
<accession>A0A1J4NBZ1</accession>
<dbReference type="RefSeq" id="WP_045546890.1">
    <property type="nucleotide sequence ID" value="NZ_JZDQ02000005.1"/>
</dbReference>
<dbReference type="OrthoDB" id="153551at2"/>
<gene>
    <name evidence="2" type="ORF">UG56_004645</name>
</gene>
<protein>
    <recommendedName>
        <fullName evidence="1">MIP18 family-like domain-containing protein</fullName>
    </recommendedName>
</protein>
<dbReference type="STRING" id="1844.UG56_004645"/>
<sequence>MSTASDVLAALEEVHDPEVDRSVTDMGFIRSVTEDGGAVRIVMQLPTYFCAPNFTWLMVDDVRQAAERVVGKGAVSVSVEDHFESERIQSGVQSRGGFMTAFPSEAEGNLEDLRDHFRRKTLLIRQEQVCRQLEEVGVDAESLVDLVLGDVIRLDPPALGKYLTTREELGVGSRHDDPFLIAADGRPVGPEQVRAHRRSARVMAVSFEGNGHLCKALLAERYPAQLTTVDEGEVA</sequence>
<dbReference type="SUPFAM" id="SSF117916">
    <property type="entry name" value="Fe-S cluster assembly (FSCA) domain-like"/>
    <property type="match status" value="1"/>
</dbReference>
<keyword evidence="3" id="KW-1185">Reference proteome</keyword>
<dbReference type="Gene3D" id="3.30.300.130">
    <property type="entry name" value="Fe-S cluster assembly (FSCA)"/>
    <property type="match status" value="1"/>
</dbReference>
<dbReference type="Proteomes" id="UP000033772">
    <property type="component" value="Unassembled WGS sequence"/>
</dbReference>